<dbReference type="RefSeq" id="WP_233732071.1">
    <property type="nucleotide sequence ID" value="NZ_JAJVCN010000004.1"/>
</dbReference>
<evidence type="ECO:0008006" key="3">
    <source>
        <dbReference type="Google" id="ProtNLM"/>
    </source>
</evidence>
<protein>
    <recommendedName>
        <fullName evidence="3">Excreted virulence factor EspC, type VII ESX diderm</fullName>
    </recommendedName>
</protein>
<dbReference type="Proteomes" id="UP001521150">
    <property type="component" value="Unassembled WGS sequence"/>
</dbReference>
<keyword evidence="2" id="KW-1185">Reference proteome</keyword>
<name>A0ABS8ZUS5_9PSEU</name>
<comment type="caution">
    <text evidence="1">The sequence shown here is derived from an EMBL/GenBank/DDBJ whole genome shotgun (WGS) entry which is preliminary data.</text>
</comment>
<reference evidence="1 2" key="1">
    <citation type="submission" date="2021-12" db="EMBL/GenBank/DDBJ databases">
        <title>Genome sequence of Kibdelosporangium philippinense ATCC 49844.</title>
        <authorList>
            <person name="Fedorov E.A."/>
            <person name="Omeragic M."/>
            <person name="Shalygina K.F."/>
            <person name="Maclea K.S."/>
        </authorList>
    </citation>
    <scope>NUCLEOTIDE SEQUENCE [LARGE SCALE GENOMIC DNA]</scope>
    <source>
        <strain evidence="1 2">ATCC 49844</strain>
    </source>
</reference>
<organism evidence="1 2">
    <name type="scientific">Kibdelosporangium philippinense</name>
    <dbReference type="NCBI Taxonomy" id="211113"/>
    <lineage>
        <taxon>Bacteria</taxon>
        <taxon>Bacillati</taxon>
        <taxon>Actinomycetota</taxon>
        <taxon>Actinomycetes</taxon>
        <taxon>Pseudonocardiales</taxon>
        <taxon>Pseudonocardiaceae</taxon>
        <taxon>Kibdelosporangium</taxon>
    </lineage>
</organism>
<dbReference type="EMBL" id="JAJVCN010000004">
    <property type="protein sequence ID" value="MCE7010376.1"/>
    <property type="molecule type" value="Genomic_DNA"/>
</dbReference>
<proteinExistence type="predicted"/>
<evidence type="ECO:0000313" key="2">
    <source>
        <dbReference type="Proteomes" id="UP001521150"/>
    </source>
</evidence>
<sequence length="349" mass="38018">MGFRVDSEAVDSMAIMMGRACDAAQLFHAHALTGAAKAGKGMLLDTVFEALDKYHAFASFSLERGWHLAGACSESLATAAKYYRETEDAAAMDATFPPPVQPARTFPMQYNPPWRAFKDVYDAAEDPRKPGTDYVGTATPTGHSDGWPVIEIPSVVTKILAKISVAQHVRDLLKAVTGTDWIEKITRYVKGDWVELMRQGMALRDVSVAYGRIGANVMRGWGDLGPRWNGNAAATARDWLWDYARNASLFSGFCDQAGVAVQNFARSAYHGMQALSVAIDWLLDALIDVLLRASDISHEVFAGVFASVSKVDDALDLIEAAVHAFKGVAAFRVGTVEWPVLEYNHPAVS</sequence>
<gene>
    <name evidence="1" type="ORF">LWC34_47370</name>
</gene>
<evidence type="ECO:0000313" key="1">
    <source>
        <dbReference type="EMBL" id="MCE7010376.1"/>
    </source>
</evidence>
<accession>A0ABS8ZUS5</accession>